<dbReference type="KEGG" id="rpe:RPE_0828"/>
<name>Q07TF0_RHOP5</name>
<dbReference type="AlphaFoldDB" id="Q07TF0"/>
<dbReference type="STRING" id="316055.RPE_0828"/>
<reference evidence="2" key="1">
    <citation type="submission" date="2006-09" db="EMBL/GenBank/DDBJ databases">
        <title>Complete sequence of Rhodopseudomonas palustris BisA53.</title>
        <authorList>
            <consortium name="US DOE Joint Genome Institute"/>
            <person name="Copeland A."/>
            <person name="Lucas S."/>
            <person name="Lapidus A."/>
            <person name="Barry K."/>
            <person name="Detter J.C."/>
            <person name="Glavina del Rio T."/>
            <person name="Hammon N."/>
            <person name="Israni S."/>
            <person name="Dalin E."/>
            <person name="Tice H."/>
            <person name="Pitluck S."/>
            <person name="Chain P."/>
            <person name="Malfatti S."/>
            <person name="Shin M."/>
            <person name="Vergez L."/>
            <person name="Schmutz J."/>
            <person name="Larimer F."/>
            <person name="Land M."/>
            <person name="Hauser L."/>
            <person name="Pelletier D.A."/>
            <person name="Kyrpides N."/>
            <person name="Kim E."/>
            <person name="Harwood C.S."/>
            <person name="Oda Y."/>
            <person name="Richardson P."/>
        </authorList>
    </citation>
    <scope>NUCLEOTIDE SEQUENCE [LARGE SCALE GENOMIC DNA]</scope>
    <source>
        <strain evidence="2">BisA53</strain>
    </source>
</reference>
<accession>Q07TF0</accession>
<proteinExistence type="predicted"/>
<organism evidence="2">
    <name type="scientific">Rhodopseudomonas palustris (strain BisA53)</name>
    <dbReference type="NCBI Taxonomy" id="316055"/>
    <lineage>
        <taxon>Bacteria</taxon>
        <taxon>Pseudomonadati</taxon>
        <taxon>Pseudomonadota</taxon>
        <taxon>Alphaproteobacteria</taxon>
        <taxon>Hyphomicrobiales</taxon>
        <taxon>Nitrobacteraceae</taxon>
        <taxon>Rhodopseudomonas</taxon>
    </lineage>
</organism>
<evidence type="ECO:0000256" key="1">
    <source>
        <dbReference type="SAM" id="MobiDB-lite"/>
    </source>
</evidence>
<evidence type="ECO:0000313" key="2">
    <source>
        <dbReference type="EMBL" id="ABJ04784.1"/>
    </source>
</evidence>
<feature type="region of interest" description="Disordered" evidence="1">
    <location>
        <begin position="73"/>
        <end position="99"/>
    </location>
</feature>
<protein>
    <submittedName>
        <fullName evidence="2">Uncharacterized protein</fullName>
    </submittedName>
</protein>
<dbReference type="EMBL" id="CP000463">
    <property type="protein sequence ID" value="ABJ04784.1"/>
    <property type="molecule type" value="Genomic_DNA"/>
</dbReference>
<gene>
    <name evidence="2" type="ordered locus">RPE_0828</name>
</gene>
<sequence length="99" mass="10783">MRSCIQQLNSDDAAIGVVIENDVRRDFGAFENAAAGKPDIGGVVVGLILNRRGHSGSRASLSKNTVKIRTSWAVSKHATRRMRPPNSGMARNRRSTPRL</sequence>
<dbReference type="HOGENOM" id="CLU_2318283_0_0_5"/>